<evidence type="ECO:0000256" key="4">
    <source>
        <dbReference type="ARBA" id="ARBA00022840"/>
    </source>
</evidence>
<keyword evidence="2" id="KW-0813">Transport</keyword>
<protein>
    <submittedName>
        <fullName evidence="6">ATP-binding cassette domain-containing protein</fullName>
    </submittedName>
</protein>
<dbReference type="InterPro" id="IPR027417">
    <property type="entry name" value="P-loop_NTPase"/>
</dbReference>
<dbReference type="InterPro" id="IPR003439">
    <property type="entry name" value="ABC_transporter-like_ATP-bd"/>
</dbReference>
<dbReference type="InterPro" id="IPR003593">
    <property type="entry name" value="AAA+_ATPase"/>
</dbReference>
<evidence type="ECO:0000313" key="6">
    <source>
        <dbReference type="EMBL" id="GAA1850370.1"/>
    </source>
</evidence>
<dbReference type="Pfam" id="PF00005">
    <property type="entry name" value="ABC_tran"/>
    <property type="match status" value="1"/>
</dbReference>
<gene>
    <name evidence="6" type="ORF">GCM10009836_32720</name>
</gene>
<dbReference type="PROSITE" id="PS50893">
    <property type="entry name" value="ABC_TRANSPORTER_2"/>
    <property type="match status" value="1"/>
</dbReference>
<keyword evidence="4 6" id="KW-0067">ATP-binding</keyword>
<sequence>MTNPLLELKGVDVTFRSFARPPVTALDDVYLRVPEGEITGLVGESGSGKSTALRCCVGLQRPDDGFVTYDGIDVVRPRGAARRRLRREIQLVYQDPTASLDPRMTVQQIVSEGMAVHGLYRGGRRDRVAELLEAVGLDARDLDRYPRSFSGGQRQRIAIARALAVEPRLLVCDEPVSSLDVSVQAQILNLLQDMQESLGLTILFVAHDLAVVRQICARVAVLHRGRIVEEGPADQVLVAPREEYTRALLDAVPVPDPGRAA</sequence>
<organism evidence="6 7">
    <name type="scientific">Pseudonocardia ailaonensis</name>
    <dbReference type="NCBI Taxonomy" id="367279"/>
    <lineage>
        <taxon>Bacteria</taxon>
        <taxon>Bacillati</taxon>
        <taxon>Actinomycetota</taxon>
        <taxon>Actinomycetes</taxon>
        <taxon>Pseudonocardiales</taxon>
        <taxon>Pseudonocardiaceae</taxon>
        <taxon>Pseudonocardia</taxon>
    </lineage>
</organism>
<comment type="caution">
    <text evidence="6">The sequence shown here is derived from an EMBL/GenBank/DDBJ whole genome shotgun (WGS) entry which is preliminary data.</text>
</comment>
<keyword evidence="3" id="KW-0547">Nucleotide-binding</keyword>
<evidence type="ECO:0000313" key="7">
    <source>
        <dbReference type="Proteomes" id="UP001500449"/>
    </source>
</evidence>
<comment type="similarity">
    <text evidence="1">Belongs to the ABC transporter superfamily.</text>
</comment>
<dbReference type="Proteomes" id="UP001500449">
    <property type="component" value="Unassembled WGS sequence"/>
</dbReference>
<name>A0ABN2N486_9PSEU</name>
<dbReference type="SUPFAM" id="SSF52540">
    <property type="entry name" value="P-loop containing nucleoside triphosphate hydrolases"/>
    <property type="match status" value="1"/>
</dbReference>
<accession>A0ABN2N486</accession>
<reference evidence="6 7" key="1">
    <citation type="journal article" date="2019" name="Int. J. Syst. Evol. Microbiol.">
        <title>The Global Catalogue of Microorganisms (GCM) 10K type strain sequencing project: providing services to taxonomists for standard genome sequencing and annotation.</title>
        <authorList>
            <consortium name="The Broad Institute Genomics Platform"/>
            <consortium name="The Broad Institute Genome Sequencing Center for Infectious Disease"/>
            <person name="Wu L."/>
            <person name="Ma J."/>
        </authorList>
    </citation>
    <scope>NUCLEOTIDE SEQUENCE [LARGE SCALE GENOMIC DNA]</scope>
    <source>
        <strain evidence="6 7">JCM 16009</strain>
    </source>
</reference>
<dbReference type="InterPro" id="IPR017871">
    <property type="entry name" value="ABC_transporter-like_CS"/>
</dbReference>
<dbReference type="PANTHER" id="PTHR43776:SF7">
    <property type="entry name" value="D,D-DIPEPTIDE TRANSPORT ATP-BINDING PROTEIN DDPF-RELATED"/>
    <property type="match status" value="1"/>
</dbReference>
<evidence type="ECO:0000256" key="1">
    <source>
        <dbReference type="ARBA" id="ARBA00005417"/>
    </source>
</evidence>
<evidence type="ECO:0000256" key="3">
    <source>
        <dbReference type="ARBA" id="ARBA00022741"/>
    </source>
</evidence>
<keyword evidence="7" id="KW-1185">Reference proteome</keyword>
<feature type="domain" description="ABC transporter" evidence="5">
    <location>
        <begin position="8"/>
        <end position="249"/>
    </location>
</feature>
<dbReference type="InterPro" id="IPR050319">
    <property type="entry name" value="ABC_transp_ATP-bind"/>
</dbReference>
<evidence type="ECO:0000259" key="5">
    <source>
        <dbReference type="PROSITE" id="PS50893"/>
    </source>
</evidence>
<proteinExistence type="inferred from homology"/>
<dbReference type="PANTHER" id="PTHR43776">
    <property type="entry name" value="TRANSPORT ATP-BINDING PROTEIN"/>
    <property type="match status" value="1"/>
</dbReference>
<dbReference type="PROSITE" id="PS00211">
    <property type="entry name" value="ABC_TRANSPORTER_1"/>
    <property type="match status" value="1"/>
</dbReference>
<dbReference type="GO" id="GO:0005524">
    <property type="term" value="F:ATP binding"/>
    <property type="evidence" value="ECO:0007669"/>
    <property type="project" value="UniProtKB-KW"/>
</dbReference>
<dbReference type="Gene3D" id="3.40.50.300">
    <property type="entry name" value="P-loop containing nucleotide triphosphate hydrolases"/>
    <property type="match status" value="1"/>
</dbReference>
<dbReference type="CDD" id="cd03257">
    <property type="entry name" value="ABC_NikE_OppD_transporters"/>
    <property type="match status" value="1"/>
</dbReference>
<dbReference type="EMBL" id="BAAAQK010000009">
    <property type="protein sequence ID" value="GAA1850370.1"/>
    <property type="molecule type" value="Genomic_DNA"/>
</dbReference>
<evidence type="ECO:0000256" key="2">
    <source>
        <dbReference type="ARBA" id="ARBA00022448"/>
    </source>
</evidence>
<dbReference type="RefSeq" id="WP_344417434.1">
    <property type="nucleotide sequence ID" value="NZ_BAAAQK010000009.1"/>
</dbReference>
<dbReference type="SMART" id="SM00382">
    <property type="entry name" value="AAA"/>
    <property type="match status" value="1"/>
</dbReference>